<protein>
    <submittedName>
        <fullName evidence="1">Uncharacterized protein</fullName>
    </submittedName>
</protein>
<evidence type="ECO:0000313" key="2">
    <source>
        <dbReference type="Proteomes" id="UP000886885"/>
    </source>
</evidence>
<gene>
    <name evidence="1" type="ORF">POTOM_050623</name>
</gene>
<accession>A0A8X8CAX3</accession>
<name>A0A8X8CAX3_POPTO</name>
<proteinExistence type="predicted"/>
<dbReference type="Proteomes" id="UP000886885">
    <property type="component" value="Chromosome 15D"/>
</dbReference>
<evidence type="ECO:0000313" key="1">
    <source>
        <dbReference type="EMBL" id="KAG6746109.1"/>
    </source>
</evidence>
<dbReference type="AlphaFoldDB" id="A0A8X8CAX3"/>
<comment type="caution">
    <text evidence="1">The sequence shown here is derived from an EMBL/GenBank/DDBJ whole genome shotgun (WGS) entry which is preliminary data.</text>
</comment>
<dbReference type="EMBL" id="JAAWWB010000030">
    <property type="protein sequence ID" value="KAG6746109.1"/>
    <property type="molecule type" value="Genomic_DNA"/>
</dbReference>
<reference evidence="1" key="1">
    <citation type="journal article" date="2020" name="bioRxiv">
        <title>Hybrid origin of Populus tomentosa Carr. identified through genome sequencing and phylogenomic analysis.</title>
        <authorList>
            <person name="An X."/>
            <person name="Gao K."/>
            <person name="Chen Z."/>
            <person name="Li J."/>
            <person name="Yang X."/>
            <person name="Yang X."/>
            <person name="Zhou J."/>
            <person name="Guo T."/>
            <person name="Zhao T."/>
            <person name="Huang S."/>
            <person name="Miao D."/>
            <person name="Khan W.U."/>
            <person name="Rao P."/>
            <person name="Ye M."/>
            <person name="Lei B."/>
            <person name="Liao W."/>
            <person name="Wang J."/>
            <person name="Ji L."/>
            <person name="Li Y."/>
            <person name="Guo B."/>
            <person name="Mustafa N.S."/>
            <person name="Li S."/>
            <person name="Yun Q."/>
            <person name="Keller S.R."/>
            <person name="Mao J."/>
            <person name="Zhang R."/>
            <person name="Strauss S.H."/>
        </authorList>
    </citation>
    <scope>NUCLEOTIDE SEQUENCE</scope>
    <source>
        <strain evidence="1">GM15</strain>
        <tissue evidence="1">Leaf</tissue>
    </source>
</reference>
<organism evidence="1 2">
    <name type="scientific">Populus tomentosa</name>
    <name type="common">Chinese white poplar</name>
    <dbReference type="NCBI Taxonomy" id="118781"/>
    <lineage>
        <taxon>Eukaryota</taxon>
        <taxon>Viridiplantae</taxon>
        <taxon>Streptophyta</taxon>
        <taxon>Embryophyta</taxon>
        <taxon>Tracheophyta</taxon>
        <taxon>Spermatophyta</taxon>
        <taxon>Magnoliopsida</taxon>
        <taxon>eudicotyledons</taxon>
        <taxon>Gunneridae</taxon>
        <taxon>Pentapetalae</taxon>
        <taxon>rosids</taxon>
        <taxon>fabids</taxon>
        <taxon>Malpighiales</taxon>
        <taxon>Salicaceae</taxon>
        <taxon>Saliceae</taxon>
        <taxon>Populus</taxon>
    </lineage>
</organism>
<keyword evidence="2" id="KW-1185">Reference proteome</keyword>
<sequence length="109" mass="11968">MHPPLHYQPRHSGDVHQGPILVSGVPNPNPIHPYAPHMAMRHVRVVAGKWSPGLCLCWKPIWLDNSSNRDPRHDKMTDTTVLAFLPAATNAINTAANLLSAFVLALAKV</sequence>